<dbReference type="Proteomes" id="UP001055072">
    <property type="component" value="Unassembled WGS sequence"/>
</dbReference>
<proteinExistence type="predicted"/>
<accession>A0ACB8U6X4</accession>
<reference evidence="1" key="1">
    <citation type="journal article" date="2021" name="Environ. Microbiol.">
        <title>Gene family expansions and transcriptome signatures uncover fungal adaptations to wood decay.</title>
        <authorList>
            <person name="Hage H."/>
            <person name="Miyauchi S."/>
            <person name="Viragh M."/>
            <person name="Drula E."/>
            <person name="Min B."/>
            <person name="Chaduli D."/>
            <person name="Navarro D."/>
            <person name="Favel A."/>
            <person name="Norest M."/>
            <person name="Lesage-Meessen L."/>
            <person name="Balint B."/>
            <person name="Merenyi Z."/>
            <person name="de Eugenio L."/>
            <person name="Morin E."/>
            <person name="Martinez A.T."/>
            <person name="Baldrian P."/>
            <person name="Stursova M."/>
            <person name="Martinez M.J."/>
            <person name="Novotny C."/>
            <person name="Magnuson J.K."/>
            <person name="Spatafora J.W."/>
            <person name="Maurice S."/>
            <person name="Pangilinan J."/>
            <person name="Andreopoulos W."/>
            <person name="LaButti K."/>
            <person name="Hundley H."/>
            <person name="Na H."/>
            <person name="Kuo A."/>
            <person name="Barry K."/>
            <person name="Lipzen A."/>
            <person name="Henrissat B."/>
            <person name="Riley R."/>
            <person name="Ahrendt S."/>
            <person name="Nagy L.G."/>
            <person name="Grigoriev I.V."/>
            <person name="Martin F."/>
            <person name="Rosso M.N."/>
        </authorList>
    </citation>
    <scope>NUCLEOTIDE SEQUENCE</scope>
    <source>
        <strain evidence="1">CBS 384.51</strain>
    </source>
</reference>
<name>A0ACB8U6X4_9APHY</name>
<comment type="caution">
    <text evidence="1">The sequence shown here is derived from an EMBL/GenBank/DDBJ whole genome shotgun (WGS) entry which is preliminary data.</text>
</comment>
<evidence type="ECO:0000313" key="1">
    <source>
        <dbReference type="EMBL" id="KAI0090088.1"/>
    </source>
</evidence>
<protein>
    <submittedName>
        <fullName evidence="1">Uncharacterized protein</fullName>
    </submittedName>
</protein>
<dbReference type="EMBL" id="MU274908">
    <property type="protein sequence ID" value="KAI0090088.1"/>
    <property type="molecule type" value="Genomic_DNA"/>
</dbReference>
<organism evidence="1 2">
    <name type="scientific">Irpex rosettiformis</name>
    <dbReference type="NCBI Taxonomy" id="378272"/>
    <lineage>
        <taxon>Eukaryota</taxon>
        <taxon>Fungi</taxon>
        <taxon>Dikarya</taxon>
        <taxon>Basidiomycota</taxon>
        <taxon>Agaricomycotina</taxon>
        <taxon>Agaricomycetes</taxon>
        <taxon>Polyporales</taxon>
        <taxon>Irpicaceae</taxon>
        <taxon>Irpex</taxon>
    </lineage>
</organism>
<sequence>MFLRTFICALILALTILLTVSPVEASVIPPTPAKRMTNAERMARGLPPNPPKLIRRSQAFAKRKGASKGPEPTPTET</sequence>
<evidence type="ECO:0000313" key="2">
    <source>
        <dbReference type="Proteomes" id="UP001055072"/>
    </source>
</evidence>
<keyword evidence="2" id="KW-1185">Reference proteome</keyword>
<gene>
    <name evidence="1" type="ORF">BDY19DRAFT_992328</name>
</gene>